<dbReference type="EMBL" id="NXLS01000003">
    <property type="protein sequence ID" value="RDU63226.1"/>
    <property type="molecule type" value="Genomic_DNA"/>
</dbReference>
<sequence length="304" mass="33681">MIGIVGIAGYIPENRVSNNALAKEYGLEEKFLHDKIGVLNHSIMDKSETALTMCLKAFEELKHQVNIEKIDVVAVITQNPDYNVPHLSALLHKELGLDKNTACFDVSLGCSGYVYGLSILQSFMLCNGFKSGLLFTADPYSRIVDKKDKDTALLFGDAASVTLLGERAIFYPKKTLFGSDGVLGWDSLICRNQKLEMNGRQVFSFAATEVPKQIQQLLTMENLNIQEIDLFILHQGSRYIVETISKRLGVDSSKVPYEILDYGNTISSSIPLVLRNHLHANARKIVISGFGVGFSWASSILTKE</sequence>
<dbReference type="SUPFAM" id="SSF53901">
    <property type="entry name" value="Thiolase-like"/>
    <property type="match status" value="2"/>
</dbReference>
<dbReference type="Proteomes" id="UP000256650">
    <property type="component" value="Unassembled WGS sequence"/>
</dbReference>
<evidence type="ECO:0000259" key="3">
    <source>
        <dbReference type="Pfam" id="PF08541"/>
    </source>
</evidence>
<dbReference type="AlphaFoldDB" id="A0A3D8IEA2"/>
<dbReference type="RefSeq" id="WP_115551256.1">
    <property type="nucleotide sequence ID" value="NZ_CAOQIW010000003.1"/>
</dbReference>
<dbReference type="GO" id="GO:0006633">
    <property type="term" value="P:fatty acid biosynthetic process"/>
    <property type="evidence" value="ECO:0007669"/>
    <property type="project" value="InterPro"/>
</dbReference>
<organism evidence="5 6">
    <name type="scientific">Helicobacter ganmani</name>
    <dbReference type="NCBI Taxonomy" id="60246"/>
    <lineage>
        <taxon>Bacteria</taxon>
        <taxon>Pseudomonadati</taxon>
        <taxon>Campylobacterota</taxon>
        <taxon>Epsilonproteobacteria</taxon>
        <taxon>Campylobacterales</taxon>
        <taxon>Helicobacteraceae</taxon>
        <taxon>Helicobacter</taxon>
    </lineage>
</organism>
<name>A0A3D8IEA2_9HELI</name>
<dbReference type="PANTHER" id="PTHR34069:SF3">
    <property type="entry name" value="ACYL-COA:ACYL-COA ALKYLTRANSFERASE"/>
    <property type="match status" value="1"/>
</dbReference>
<keyword evidence="2" id="KW-0012">Acyltransferase</keyword>
<dbReference type="InterPro" id="IPR013747">
    <property type="entry name" value="ACP_syn_III_C"/>
</dbReference>
<keyword evidence="1" id="KW-0808">Transferase</keyword>
<dbReference type="GO" id="GO:0004315">
    <property type="term" value="F:3-oxoacyl-[acyl-carrier-protein] synthase activity"/>
    <property type="evidence" value="ECO:0007669"/>
    <property type="project" value="InterPro"/>
</dbReference>
<evidence type="ECO:0000313" key="5">
    <source>
        <dbReference type="EMBL" id="RDU63226.1"/>
    </source>
</evidence>
<protein>
    <submittedName>
        <fullName evidence="5">3-oxoacyl-ACP synthase</fullName>
    </submittedName>
</protein>
<dbReference type="Pfam" id="PF08541">
    <property type="entry name" value="ACP_syn_III_C"/>
    <property type="match status" value="1"/>
</dbReference>
<feature type="domain" description="Beta-ketoacyl-[acyl-carrier-protein] synthase III N-terminal" evidence="4">
    <location>
        <begin position="104"/>
        <end position="167"/>
    </location>
</feature>
<dbReference type="Pfam" id="PF08545">
    <property type="entry name" value="ACP_syn_III"/>
    <property type="match status" value="1"/>
</dbReference>
<proteinExistence type="predicted"/>
<reference evidence="5 6" key="1">
    <citation type="submission" date="2018-04" db="EMBL/GenBank/DDBJ databases">
        <title>Novel Campyloabacter and Helicobacter Species and Strains.</title>
        <authorList>
            <person name="Mannion A.J."/>
            <person name="Shen Z."/>
            <person name="Fox J.G."/>
        </authorList>
    </citation>
    <scope>NUCLEOTIDE SEQUENCE [LARGE SCALE GENOMIC DNA]</scope>
    <source>
        <strain evidence="5 6">MIT 99-5101</strain>
    </source>
</reference>
<dbReference type="Gene3D" id="3.40.47.10">
    <property type="match status" value="1"/>
</dbReference>
<dbReference type="OrthoDB" id="9815506at2"/>
<dbReference type="CDD" id="cd00830">
    <property type="entry name" value="KAS_III"/>
    <property type="match status" value="1"/>
</dbReference>
<accession>A0A3D8IEA2</accession>
<evidence type="ECO:0000259" key="4">
    <source>
        <dbReference type="Pfam" id="PF08545"/>
    </source>
</evidence>
<keyword evidence="6" id="KW-1185">Reference proteome</keyword>
<evidence type="ECO:0000256" key="2">
    <source>
        <dbReference type="ARBA" id="ARBA00023315"/>
    </source>
</evidence>
<evidence type="ECO:0000313" key="6">
    <source>
        <dbReference type="Proteomes" id="UP000256650"/>
    </source>
</evidence>
<gene>
    <name evidence="5" type="ORF">CQA43_03600</name>
</gene>
<feature type="domain" description="Beta-ketoacyl-[acyl-carrier-protein] synthase III C-terminal" evidence="3">
    <location>
        <begin position="221"/>
        <end position="302"/>
    </location>
</feature>
<dbReference type="PANTHER" id="PTHR34069">
    <property type="entry name" value="3-OXOACYL-[ACYL-CARRIER-PROTEIN] SYNTHASE 3"/>
    <property type="match status" value="1"/>
</dbReference>
<dbReference type="GO" id="GO:0044550">
    <property type="term" value="P:secondary metabolite biosynthetic process"/>
    <property type="evidence" value="ECO:0007669"/>
    <property type="project" value="TreeGrafter"/>
</dbReference>
<dbReference type="GeneID" id="82535367"/>
<dbReference type="InterPro" id="IPR013751">
    <property type="entry name" value="ACP_syn_III_N"/>
</dbReference>
<evidence type="ECO:0000256" key="1">
    <source>
        <dbReference type="ARBA" id="ARBA00022679"/>
    </source>
</evidence>
<comment type="caution">
    <text evidence="5">The sequence shown here is derived from an EMBL/GenBank/DDBJ whole genome shotgun (WGS) entry which is preliminary data.</text>
</comment>
<dbReference type="InterPro" id="IPR016039">
    <property type="entry name" value="Thiolase-like"/>
</dbReference>